<dbReference type="EMBL" id="FUYZ01000011">
    <property type="protein sequence ID" value="SKC06024.1"/>
    <property type="molecule type" value="Genomic_DNA"/>
</dbReference>
<dbReference type="InterPro" id="IPR051906">
    <property type="entry name" value="TolC-like"/>
</dbReference>
<dbReference type="GO" id="GO:0015562">
    <property type="term" value="F:efflux transmembrane transporter activity"/>
    <property type="evidence" value="ECO:0007669"/>
    <property type="project" value="InterPro"/>
</dbReference>
<protein>
    <submittedName>
        <fullName evidence="9">Outer membrane protein</fullName>
    </submittedName>
</protein>
<feature type="chain" id="PRO_5012979030" evidence="8">
    <location>
        <begin position="18"/>
        <end position="430"/>
    </location>
</feature>
<dbReference type="InterPro" id="IPR003423">
    <property type="entry name" value="OMP_efflux"/>
</dbReference>
<dbReference type="SUPFAM" id="SSF56954">
    <property type="entry name" value="Outer membrane efflux proteins (OEP)"/>
    <property type="match status" value="1"/>
</dbReference>
<dbReference type="OrthoDB" id="9811587at2"/>
<accession>A0A1T5GC72</accession>
<keyword evidence="10" id="KW-1185">Reference proteome</keyword>
<dbReference type="PANTHER" id="PTHR30026">
    <property type="entry name" value="OUTER MEMBRANE PROTEIN TOLC"/>
    <property type="match status" value="1"/>
</dbReference>
<evidence type="ECO:0000256" key="5">
    <source>
        <dbReference type="ARBA" id="ARBA00022692"/>
    </source>
</evidence>
<reference evidence="9 10" key="1">
    <citation type="submission" date="2017-02" db="EMBL/GenBank/DDBJ databases">
        <authorList>
            <person name="Peterson S.W."/>
        </authorList>
    </citation>
    <scope>NUCLEOTIDE SEQUENCE [LARGE SCALE GENOMIC DNA]</scope>
    <source>
        <strain evidence="9 10">DSM 22323</strain>
    </source>
</reference>
<dbReference type="Pfam" id="PF02321">
    <property type="entry name" value="OEP"/>
    <property type="match status" value="2"/>
</dbReference>
<evidence type="ECO:0000313" key="9">
    <source>
        <dbReference type="EMBL" id="SKC06024.1"/>
    </source>
</evidence>
<keyword evidence="7" id="KW-0998">Cell outer membrane</keyword>
<evidence type="ECO:0000256" key="2">
    <source>
        <dbReference type="ARBA" id="ARBA00007613"/>
    </source>
</evidence>
<dbReference type="GO" id="GO:0015288">
    <property type="term" value="F:porin activity"/>
    <property type="evidence" value="ECO:0007669"/>
    <property type="project" value="TreeGrafter"/>
</dbReference>
<evidence type="ECO:0000256" key="7">
    <source>
        <dbReference type="ARBA" id="ARBA00023237"/>
    </source>
</evidence>
<dbReference type="GO" id="GO:1990281">
    <property type="term" value="C:efflux pump complex"/>
    <property type="evidence" value="ECO:0007669"/>
    <property type="project" value="TreeGrafter"/>
</dbReference>
<evidence type="ECO:0000256" key="4">
    <source>
        <dbReference type="ARBA" id="ARBA00022452"/>
    </source>
</evidence>
<keyword evidence="4" id="KW-1134">Transmembrane beta strand</keyword>
<evidence type="ECO:0000313" key="10">
    <source>
        <dbReference type="Proteomes" id="UP000191112"/>
    </source>
</evidence>
<evidence type="ECO:0000256" key="6">
    <source>
        <dbReference type="ARBA" id="ARBA00023136"/>
    </source>
</evidence>
<comment type="similarity">
    <text evidence="2">Belongs to the outer membrane factor (OMF) (TC 1.B.17) family.</text>
</comment>
<comment type="subcellular location">
    <subcellularLocation>
        <location evidence="1">Cell outer membrane</location>
    </subcellularLocation>
</comment>
<dbReference type="GO" id="GO:0009279">
    <property type="term" value="C:cell outer membrane"/>
    <property type="evidence" value="ECO:0007669"/>
    <property type="project" value="UniProtKB-SubCell"/>
</dbReference>
<dbReference type="RefSeq" id="WP_079667892.1">
    <property type="nucleotide sequence ID" value="NZ_FUYZ01000011.1"/>
</dbReference>
<dbReference type="Gene3D" id="1.20.1600.10">
    <property type="entry name" value="Outer membrane efflux proteins (OEP)"/>
    <property type="match status" value="1"/>
</dbReference>
<gene>
    <name evidence="9" type="ORF">SAMN05660477_02708</name>
</gene>
<feature type="signal peptide" evidence="8">
    <location>
        <begin position="1"/>
        <end position="17"/>
    </location>
</feature>
<evidence type="ECO:0000256" key="8">
    <source>
        <dbReference type="SAM" id="SignalP"/>
    </source>
</evidence>
<evidence type="ECO:0000256" key="3">
    <source>
        <dbReference type="ARBA" id="ARBA00022448"/>
    </source>
</evidence>
<dbReference type="Proteomes" id="UP000191112">
    <property type="component" value="Unassembled WGS sequence"/>
</dbReference>
<keyword evidence="3" id="KW-0813">Transport</keyword>
<dbReference type="PANTHER" id="PTHR30026:SF20">
    <property type="entry name" value="OUTER MEMBRANE PROTEIN TOLC"/>
    <property type="match status" value="1"/>
</dbReference>
<proteinExistence type="inferred from homology"/>
<sequence length="430" mass="49752">MKKYSFLLILIVNLFSAQENWTLQQCLDYAQKTNPDVRQGLLEVNKNIREKNMATGKLLPSVNANVGHSYSFGSTINPSNNAREALNVQYDQFSAQANVDLFNWKNYLNIGLSKLNKESSEYRSQSILNDVKLNIINLFFQYQKNKSWLEVLEPQVSGMKEQIARTEKEVEIGNRAKSDVYDIKANFGTIQEQWISAQNDVNISKINLLSALNINQDSINFVMNGSEAEAFPFISKENLIEELVKKNPVYAETQKNIEIANQRLKIAKSGYLPSISGQYQWSTFYSKVLNSGNIAPNFSDQFSQNKNQQVYLGLNIPIFQQFHVKNNVEISKLDKLNTEYDNQKKITELYKTLNIIAEQYSNATEKNRLLNENFENQKLSFERSEEKYREGLIDAYNFFVVRNNWLQANYNLINSKFDVMQQTELLKVFE</sequence>
<organism evidence="9 10">
    <name type="scientific">Soonwooa buanensis</name>
    <dbReference type="NCBI Taxonomy" id="619805"/>
    <lineage>
        <taxon>Bacteria</taxon>
        <taxon>Pseudomonadati</taxon>
        <taxon>Bacteroidota</taxon>
        <taxon>Flavobacteriia</taxon>
        <taxon>Flavobacteriales</taxon>
        <taxon>Weeksellaceae</taxon>
        <taxon>Chryseobacterium group</taxon>
        <taxon>Soonwooa</taxon>
    </lineage>
</organism>
<dbReference type="STRING" id="619805.SAMN05660477_02708"/>
<name>A0A1T5GC72_9FLAO</name>
<keyword evidence="8" id="KW-0732">Signal</keyword>
<dbReference type="AlphaFoldDB" id="A0A1T5GC72"/>
<evidence type="ECO:0000256" key="1">
    <source>
        <dbReference type="ARBA" id="ARBA00004442"/>
    </source>
</evidence>
<keyword evidence="6" id="KW-0472">Membrane</keyword>
<keyword evidence="5" id="KW-0812">Transmembrane</keyword>